<dbReference type="InterPro" id="IPR011990">
    <property type="entry name" value="TPR-like_helical_dom_sf"/>
</dbReference>
<feature type="signal peptide" evidence="1">
    <location>
        <begin position="1"/>
        <end position="25"/>
    </location>
</feature>
<feature type="chain" id="PRO_5014789719" description="SH3b domain-containing protein" evidence="1">
    <location>
        <begin position="26"/>
        <end position="347"/>
    </location>
</feature>
<protein>
    <recommendedName>
        <fullName evidence="4">SH3b domain-containing protein</fullName>
    </recommendedName>
</protein>
<reference evidence="3" key="1">
    <citation type="submission" date="2018-02" db="EMBL/GenBank/DDBJ databases">
        <authorList>
            <person name="Hausmann B."/>
        </authorList>
    </citation>
    <scope>NUCLEOTIDE SEQUENCE [LARGE SCALE GENOMIC DNA]</scope>
    <source>
        <strain evidence="3">Peat soil MAG SbA5</strain>
    </source>
</reference>
<name>A0A2N9LHR0_9BACT</name>
<dbReference type="Gene3D" id="1.25.40.10">
    <property type="entry name" value="Tetratricopeptide repeat domain"/>
    <property type="match status" value="1"/>
</dbReference>
<keyword evidence="1" id="KW-0732">Signal</keyword>
<accession>A0A2N9LHR0</accession>
<gene>
    <name evidence="2" type="ORF">SBA5_360033</name>
</gene>
<dbReference type="AlphaFoldDB" id="A0A2N9LHR0"/>
<sequence>MIDTVMTPRISACRALAFGAALACAALPVAGQKKQPELVKPMAGPRATVLRITPLYISPDTGSQRVDRVQVGREMVVAEKSGPWVRVYANTDVQEQQENDRDAPMVGGDEVPPPISGWMQANGVVEESTPDADKIIMGAAVNEETLASNPRGPANAAQSARMLYRRVVEMFPNSPLAPEAAWRAADIQWQIQKTDASTLPSAHEKSAVFRQGMDEDELRKVIKYYPRTRWAALAAFDLIDNKLCGDWQGSAQCPEKEADLYLKYANEYPDGPRTARALYEAVYRFAVLKDMYAADGNDRKTSDALNQAHSILAQLKAHFADSDYSLRAGALAYKLDQGVPVFGVDME</sequence>
<evidence type="ECO:0008006" key="4">
    <source>
        <dbReference type="Google" id="ProtNLM"/>
    </source>
</evidence>
<evidence type="ECO:0000313" key="3">
    <source>
        <dbReference type="Proteomes" id="UP000239735"/>
    </source>
</evidence>
<evidence type="ECO:0000256" key="1">
    <source>
        <dbReference type="SAM" id="SignalP"/>
    </source>
</evidence>
<evidence type="ECO:0000313" key="2">
    <source>
        <dbReference type="EMBL" id="SPE22796.1"/>
    </source>
</evidence>
<proteinExistence type="predicted"/>
<dbReference type="EMBL" id="OKRB01000093">
    <property type="protein sequence ID" value="SPE22796.1"/>
    <property type="molecule type" value="Genomic_DNA"/>
</dbReference>
<organism evidence="2 3">
    <name type="scientific">Candidatus Sulfuritelmatomonas gaucii</name>
    <dbReference type="NCBI Taxonomy" id="2043161"/>
    <lineage>
        <taxon>Bacteria</taxon>
        <taxon>Pseudomonadati</taxon>
        <taxon>Acidobacteriota</taxon>
        <taxon>Terriglobia</taxon>
        <taxon>Terriglobales</taxon>
        <taxon>Acidobacteriaceae</taxon>
        <taxon>Candidatus Sulfuritelmatomonas</taxon>
    </lineage>
</organism>
<dbReference type="Proteomes" id="UP000239735">
    <property type="component" value="Unassembled WGS sequence"/>
</dbReference>